<dbReference type="PANTHER" id="PTHR22602">
    <property type="entry name" value="TRANSFERASE CAF17, MITOCHONDRIAL-RELATED"/>
    <property type="match status" value="1"/>
</dbReference>
<dbReference type="EMBL" id="FOSN01000008">
    <property type="protein sequence ID" value="SFK46899.1"/>
    <property type="molecule type" value="Genomic_DNA"/>
</dbReference>
<name>A0A1I3ZTL9_9HYPH</name>
<dbReference type="Proteomes" id="UP000198755">
    <property type="component" value="Unassembled WGS sequence"/>
</dbReference>
<dbReference type="SUPFAM" id="SSF103025">
    <property type="entry name" value="Folate-binding domain"/>
    <property type="match status" value="1"/>
</dbReference>
<dbReference type="InterPro" id="IPR006222">
    <property type="entry name" value="GCVT_N"/>
</dbReference>
<accession>A0A1I3ZTL9</accession>
<feature type="domain" description="CAF17 C-terminal" evidence="3">
    <location>
        <begin position="209"/>
        <end position="277"/>
    </location>
</feature>
<dbReference type="STRING" id="1612308.SAMN05444581_108138"/>
<evidence type="ECO:0000259" key="2">
    <source>
        <dbReference type="Pfam" id="PF01571"/>
    </source>
</evidence>
<dbReference type="NCBIfam" id="TIGR03317">
    <property type="entry name" value="ygfZ_signature"/>
    <property type="match status" value="1"/>
</dbReference>
<dbReference type="AlphaFoldDB" id="A0A1I3ZTL9"/>
<dbReference type="RefSeq" id="WP_244532259.1">
    <property type="nucleotide sequence ID" value="NZ_FOSN01000008.1"/>
</dbReference>
<evidence type="ECO:0000259" key="3">
    <source>
        <dbReference type="Pfam" id="PF25455"/>
    </source>
</evidence>
<protein>
    <submittedName>
        <fullName evidence="4">Uncharacterized protein</fullName>
    </submittedName>
</protein>
<dbReference type="Pfam" id="PF01571">
    <property type="entry name" value="GCV_T"/>
    <property type="match status" value="1"/>
</dbReference>
<dbReference type="GO" id="GO:0016226">
    <property type="term" value="P:iron-sulfur cluster assembly"/>
    <property type="evidence" value="ECO:0007669"/>
    <property type="project" value="TreeGrafter"/>
</dbReference>
<sequence>MEKACLLSDRGLVTIIGADAATLLQRLVTNSVLDIPAGESRFAGLLSPQGKLMFDFFIIPTPDGTEAGYYLECPAALAQNLVERLNFHKLRAKIKIENRSDAYAVAAVWGGTPPAGDGLTIYRDMRSPGMGLRVIVPRESSSLFGAGNEAAYESHRIAEGAPKGGVDFAYGEPIVQDINLDWLNGVDFKKGCFVGQEVASRVHHRKSARKRIVKLHFTGPAPEVGAAVMAGETAIGEVSSIAGSEGLAMLRIDRLEEARGAGASFKAGGADVEIAAPVSPSA</sequence>
<evidence type="ECO:0000313" key="5">
    <source>
        <dbReference type="Proteomes" id="UP000198755"/>
    </source>
</evidence>
<proteinExistence type="predicted"/>
<reference evidence="4 5" key="1">
    <citation type="submission" date="2016-10" db="EMBL/GenBank/DDBJ databases">
        <authorList>
            <person name="de Groot N.N."/>
        </authorList>
    </citation>
    <scope>NUCLEOTIDE SEQUENCE [LARGE SCALE GENOMIC DNA]</scope>
    <source>
        <strain evidence="4 5">NE2</strain>
    </source>
</reference>
<keyword evidence="1" id="KW-0809">Transit peptide</keyword>
<dbReference type="Gene3D" id="3.30.1360.120">
    <property type="entry name" value="Probable tRNA modification gtpase trme, domain 1"/>
    <property type="match status" value="2"/>
</dbReference>
<dbReference type="PANTHER" id="PTHR22602:SF0">
    <property type="entry name" value="TRANSFERASE CAF17, MITOCHONDRIAL-RELATED"/>
    <property type="match status" value="1"/>
</dbReference>
<evidence type="ECO:0000313" key="4">
    <source>
        <dbReference type="EMBL" id="SFK46899.1"/>
    </source>
</evidence>
<dbReference type="PIRSF" id="PIRSF006487">
    <property type="entry name" value="GcvT"/>
    <property type="match status" value="1"/>
</dbReference>
<gene>
    <name evidence="4" type="ORF">SAMN05444581_108138</name>
</gene>
<dbReference type="InterPro" id="IPR017703">
    <property type="entry name" value="YgfZ/GCV_T_CS"/>
</dbReference>
<dbReference type="InterPro" id="IPR057460">
    <property type="entry name" value="CAF17_C"/>
</dbReference>
<dbReference type="InterPro" id="IPR045179">
    <property type="entry name" value="YgfZ/GcvT"/>
</dbReference>
<evidence type="ECO:0000256" key="1">
    <source>
        <dbReference type="ARBA" id="ARBA00022946"/>
    </source>
</evidence>
<feature type="domain" description="GCVT N-terminal" evidence="2">
    <location>
        <begin position="11"/>
        <end position="110"/>
    </location>
</feature>
<keyword evidence="5" id="KW-1185">Reference proteome</keyword>
<dbReference type="InterPro" id="IPR027266">
    <property type="entry name" value="TrmE/GcvT-like"/>
</dbReference>
<organism evidence="4 5">
    <name type="scientific">Methylocapsa palsarum</name>
    <dbReference type="NCBI Taxonomy" id="1612308"/>
    <lineage>
        <taxon>Bacteria</taxon>
        <taxon>Pseudomonadati</taxon>
        <taxon>Pseudomonadota</taxon>
        <taxon>Alphaproteobacteria</taxon>
        <taxon>Hyphomicrobiales</taxon>
        <taxon>Beijerinckiaceae</taxon>
        <taxon>Methylocapsa</taxon>
    </lineage>
</organism>
<dbReference type="Pfam" id="PF25455">
    <property type="entry name" value="Beta-barrel_CAF17_C"/>
    <property type="match status" value="1"/>
</dbReference>